<sequence>MTTTVSTGAPIVELMGVADADVDVAWLRKALQHAMVLELATIPPYSCGLWSIMDPPRAALVHGTILEVIFDEMAHFGLVGNMLSAVGGTPRLTDPAALPQYPGALPGGVRPELEVRLSGLTRAALDMYSAIEEPEEPLASLDESYTSIGAFYRKIGRAFDVVKPALTTARQIEHPLAKRGSRITVLPDLAAVQAALELITEQGEGTSASPGSLEGGLAHYYSFRQLYHGRALSKDNDGTWSYTGDQIVLPTVYAAAEVPAGGWTNDPVNDPTGRPVSALLDAFNDSYSDMLSQLEFAWRTDDPAPRKTMVDAAIGHMAELRKWGRLIVQIPLPDGSGWHYCPEFLLTRADTTPPPRAGD</sequence>
<comment type="caution">
    <text evidence="2">The sequence shown here is derived from an EMBL/GenBank/DDBJ whole genome shotgun (WGS) entry which is preliminary data.</text>
</comment>
<gene>
    <name evidence="2" type="ORF">CLV40_107133</name>
</gene>
<dbReference type="AlphaFoldDB" id="A0A2S6GQJ4"/>
<dbReference type="OrthoDB" id="9800162at2"/>
<dbReference type="Pfam" id="PF12902">
    <property type="entry name" value="Ferritin-like"/>
    <property type="match status" value="1"/>
</dbReference>
<dbReference type="PANTHER" id="PTHR34400:SF4">
    <property type="entry name" value="MEMBRANE PROTEIN"/>
    <property type="match status" value="1"/>
</dbReference>
<name>A0A2S6GQJ4_9PSEU</name>
<accession>A0A2S6GQJ4</accession>
<proteinExistence type="predicted"/>
<dbReference type="Gene3D" id="1.20.1260.10">
    <property type="match status" value="1"/>
</dbReference>
<organism evidence="2 3">
    <name type="scientific">Actinokineospora auranticolor</name>
    <dbReference type="NCBI Taxonomy" id="155976"/>
    <lineage>
        <taxon>Bacteria</taxon>
        <taxon>Bacillati</taxon>
        <taxon>Actinomycetota</taxon>
        <taxon>Actinomycetes</taxon>
        <taxon>Pseudonocardiales</taxon>
        <taxon>Pseudonocardiaceae</taxon>
        <taxon>Actinokineospora</taxon>
    </lineage>
</organism>
<dbReference type="PANTHER" id="PTHR34400">
    <property type="match status" value="1"/>
</dbReference>
<keyword evidence="3" id="KW-1185">Reference proteome</keyword>
<evidence type="ECO:0000259" key="1">
    <source>
        <dbReference type="Pfam" id="PF12902"/>
    </source>
</evidence>
<reference evidence="2 3" key="1">
    <citation type="submission" date="2018-02" db="EMBL/GenBank/DDBJ databases">
        <title>Genomic Encyclopedia of Archaeal and Bacterial Type Strains, Phase II (KMG-II): from individual species to whole genera.</title>
        <authorList>
            <person name="Goeker M."/>
        </authorList>
    </citation>
    <scope>NUCLEOTIDE SEQUENCE [LARGE SCALE GENOMIC DNA]</scope>
    <source>
        <strain evidence="2 3">YU 961-1</strain>
    </source>
</reference>
<dbReference type="InterPro" id="IPR026820">
    <property type="entry name" value="VioB/RebD_dom"/>
</dbReference>
<protein>
    <submittedName>
        <fullName evidence="2">Ferritin-like protein</fullName>
    </submittedName>
</protein>
<evidence type="ECO:0000313" key="2">
    <source>
        <dbReference type="EMBL" id="PPK67469.1"/>
    </source>
</evidence>
<dbReference type="InterPro" id="IPR012347">
    <property type="entry name" value="Ferritin-like"/>
</dbReference>
<dbReference type="Proteomes" id="UP000239203">
    <property type="component" value="Unassembled WGS sequence"/>
</dbReference>
<feature type="domain" description="Iminophenyl-pyruvate dimer synthase" evidence="1">
    <location>
        <begin position="31"/>
        <end position="228"/>
    </location>
</feature>
<dbReference type="EMBL" id="PTIX01000007">
    <property type="protein sequence ID" value="PPK67469.1"/>
    <property type="molecule type" value="Genomic_DNA"/>
</dbReference>
<dbReference type="RefSeq" id="WP_104479584.1">
    <property type="nucleotide sequence ID" value="NZ_CP154825.1"/>
</dbReference>
<evidence type="ECO:0000313" key="3">
    <source>
        <dbReference type="Proteomes" id="UP000239203"/>
    </source>
</evidence>